<dbReference type="Proteomes" id="UP000218505">
    <property type="component" value="Chromosome"/>
</dbReference>
<name>A0A290ZC14_9PSEU</name>
<dbReference type="AlphaFoldDB" id="A0A290ZC14"/>
<accession>A0A290ZC14</accession>
<organism evidence="3 4">
    <name type="scientific">Actinosynnema pretiosum</name>
    <dbReference type="NCBI Taxonomy" id="42197"/>
    <lineage>
        <taxon>Bacteria</taxon>
        <taxon>Bacillati</taxon>
        <taxon>Actinomycetota</taxon>
        <taxon>Actinomycetes</taxon>
        <taxon>Pseudonocardiales</taxon>
        <taxon>Pseudonocardiaceae</taxon>
        <taxon>Actinosynnema</taxon>
    </lineage>
</organism>
<proteinExistence type="predicted"/>
<dbReference type="RefSeq" id="WP_096496303.1">
    <property type="nucleotide sequence ID" value="NZ_CP023445.1"/>
</dbReference>
<dbReference type="KEGG" id="apre:CNX65_27275"/>
<keyword evidence="2" id="KW-0472">Membrane</keyword>
<keyword evidence="2" id="KW-1133">Transmembrane helix</keyword>
<feature type="region of interest" description="Disordered" evidence="1">
    <location>
        <begin position="192"/>
        <end position="217"/>
    </location>
</feature>
<dbReference type="EMBL" id="CP023445">
    <property type="protein sequence ID" value="ATE56522.1"/>
    <property type="molecule type" value="Genomic_DNA"/>
</dbReference>
<feature type="compositionally biased region" description="Basic residues" evidence="1">
    <location>
        <begin position="198"/>
        <end position="211"/>
    </location>
</feature>
<evidence type="ECO:0000256" key="2">
    <source>
        <dbReference type="SAM" id="Phobius"/>
    </source>
</evidence>
<reference evidence="3" key="1">
    <citation type="submission" date="2017-09" db="EMBL/GenBank/DDBJ databases">
        <title>Complete Genome Sequence of ansamitocin-producing Bacterium Actinosynnema pretiosum X47.</title>
        <authorList>
            <person name="Cao G."/>
            <person name="Zong G."/>
            <person name="Zhong C."/>
            <person name="Fu J."/>
        </authorList>
    </citation>
    <scope>NUCLEOTIDE SEQUENCE [LARGE SCALE GENOMIC DNA]</scope>
    <source>
        <strain evidence="3">X47</strain>
    </source>
</reference>
<protein>
    <submittedName>
        <fullName evidence="3">Uncharacterized protein</fullName>
    </submittedName>
</protein>
<sequence length="217" mass="23758">MKWYSDRPDRFALQLAADLVAVAWTWFWIDFALGVREAVLSLRTTGEELVGAGQGLGDTFRDAADRARRMPLVGDDLASALQRGQDAGTSVVGAGQAQIEAVETTALWLAVAFVALPVAFLLITWLPLRYRFARRATAARRLRDAGREDLLALHALNNLDLRQLAAFDGDPLEGWRRQDPEIIAQLAARQLRSSGVRPRVKAGRGGKGRAKRGAEGD</sequence>
<keyword evidence="2" id="KW-0812">Transmembrane</keyword>
<feature type="transmembrane region" description="Helical" evidence="2">
    <location>
        <begin position="106"/>
        <end position="126"/>
    </location>
</feature>
<evidence type="ECO:0000313" key="4">
    <source>
        <dbReference type="Proteomes" id="UP000218505"/>
    </source>
</evidence>
<keyword evidence="4" id="KW-1185">Reference proteome</keyword>
<gene>
    <name evidence="3" type="ORF">CNX65_27275</name>
</gene>
<feature type="transmembrane region" description="Helical" evidence="2">
    <location>
        <begin position="12"/>
        <end position="29"/>
    </location>
</feature>
<evidence type="ECO:0000313" key="3">
    <source>
        <dbReference type="EMBL" id="ATE56522.1"/>
    </source>
</evidence>
<evidence type="ECO:0000256" key="1">
    <source>
        <dbReference type="SAM" id="MobiDB-lite"/>
    </source>
</evidence>